<dbReference type="GO" id="GO:0045944">
    <property type="term" value="P:positive regulation of transcription by RNA polymerase II"/>
    <property type="evidence" value="ECO:0007669"/>
    <property type="project" value="TreeGrafter"/>
</dbReference>
<keyword evidence="1" id="KW-0805">Transcription regulation</keyword>
<dbReference type="GO" id="GO:0003677">
    <property type="term" value="F:DNA binding"/>
    <property type="evidence" value="ECO:0007669"/>
    <property type="project" value="UniProtKB-KW"/>
</dbReference>
<gene>
    <name evidence="8" type="primary">PARPA_08996.1 scaffold 35302</name>
</gene>
<reference evidence="8 9" key="1">
    <citation type="submission" date="2014-09" db="EMBL/GenBank/DDBJ databases">
        <authorList>
            <person name="Ellenberger Sabrina"/>
        </authorList>
    </citation>
    <scope>NUCLEOTIDE SEQUENCE [LARGE SCALE GENOMIC DNA]</scope>
    <source>
        <strain evidence="8 9">CBS 412.66</strain>
    </source>
</reference>
<sequence>MSQDNLFNPDSFQSNGAMYHPDMTLQFAPSVPHRPNAAVSSSPRNPMFFPNQSISNQEALIQQQQFMHAYPPTSSFESPESVAGSSSSTHVRQIQTKAERRAEHNAIERARRESLNVKFQQLAFTLPNLQNDTRPSKSTIIDRTLDFVKNAIQKEERYLRRIKELEKFNSYLLSESDKRLQHKKSKKSHSSPSPVMPAFDASPVVDNASSIHSDKDIQDIDQDNNDEDDDQDDDDEDDDLEEVSQHSQDTTPKFKMNNSPMQQVQFNRVTSATPPNSSTTIPHSTINRNNSNLPVSHSSVPVMPNTTNWPSCKTNVIHAQPLIKEEQMPYNYQLQQQAMLMQKLQAHPPQQQINTTEQEDFHFGSNPQMFTMMNHSFINATTQQHHFMHRR</sequence>
<dbReference type="InterPro" id="IPR036638">
    <property type="entry name" value="HLH_DNA-bd_sf"/>
</dbReference>
<accession>A0A0B7NBH5</accession>
<evidence type="ECO:0000256" key="5">
    <source>
        <dbReference type="ARBA" id="ARBA00023242"/>
    </source>
</evidence>
<feature type="domain" description="BHLH" evidence="7">
    <location>
        <begin position="99"/>
        <end position="151"/>
    </location>
</feature>
<evidence type="ECO:0000256" key="1">
    <source>
        <dbReference type="ARBA" id="ARBA00023015"/>
    </source>
</evidence>
<keyword evidence="3" id="KW-0010">Activator</keyword>
<dbReference type="OrthoDB" id="8964853at2759"/>
<feature type="region of interest" description="Disordered" evidence="6">
    <location>
        <begin position="177"/>
        <end position="258"/>
    </location>
</feature>
<keyword evidence="4" id="KW-0804">Transcription</keyword>
<keyword evidence="5" id="KW-0539">Nucleus</keyword>
<dbReference type="Proteomes" id="UP000054107">
    <property type="component" value="Unassembled WGS sequence"/>
</dbReference>
<organism evidence="8 9">
    <name type="scientific">Parasitella parasitica</name>
    <dbReference type="NCBI Taxonomy" id="35722"/>
    <lineage>
        <taxon>Eukaryota</taxon>
        <taxon>Fungi</taxon>
        <taxon>Fungi incertae sedis</taxon>
        <taxon>Mucoromycota</taxon>
        <taxon>Mucoromycotina</taxon>
        <taxon>Mucoromycetes</taxon>
        <taxon>Mucorales</taxon>
        <taxon>Mucorineae</taxon>
        <taxon>Mucoraceae</taxon>
        <taxon>Parasitella</taxon>
    </lineage>
</organism>
<proteinExistence type="predicted"/>
<feature type="compositionally biased region" description="Acidic residues" evidence="6">
    <location>
        <begin position="219"/>
        <end position="242"/>
    </location>
</feature>
<dbReference type="PANTHER" id="PTHR10328:SF3">
    <property type="entry name" value="PROTEIN MAX"/>
    <property type="match status" value="1"/>
</dbReference>
<dbReference type="GO" id="GO:0046983">
    <property type="term" value="F:protein dimerization activity"/>
    <property type="evidence" value="ECO:0007669"/>
    <property type="project" value="InterPro"/>
</dbReference>
<feature type="compositionally biased region" description="Polar residues" evidence="6">
    <location>
        <begin position="245"/>
        <end position="258"/>
    </location>
</feature>
<evidence type="ECO:0000313" key="9">
    <source>
        <dbReference type="Proteomes" id="UP000054107"/>
    </source>
</evidence>
<dbReference type="GO" id="GO:0003700">
    <property type="term" value="F:DNA-binding transcription factor activity"/>
    <property type="evidence" value="ECO:0007669"/>
    <property type="project" value="TreeGrafter"/>
</dbReference>
<dbReference type="EMBL" id="LN731702">
    <property type="protein sequence ID" value="CEP14811.1"/>
    <property type="molecule type" value="Genomic_DNA"/>
</dbReference>
<evidence type="ECO:0000259" key="7">
    <source>
        <dbReference type="PROSITE" id="PS50888"/>
    </source>
</evidence>
<evidence type="ECO:0000256" key="3">
    <source>
        <dbReference type="ARBA" id="ARBA00023159"/>
    </source>
</evidence>
<feature type="region of interest" description="Disordered" evidence="6">
    <location>
        <begin position="270"/>
        <end position="294"/>
    </location>
</feature>
<protein>
    <recommendedName>
        <fullName evidence="7">BHLH domain-containing protein</fullName>
    </recommendedName>
</protein>
<dbReference type="AlphaFoldDB" id="A0A0B7NBH5"/>
<dbReference type="PANTHER" id="PTHR10328">
    <property type="entry name" value="PROTEIN MAX MYC-ASSOCIATED FACTOR X"/>
    <property type="match status" value="1"/>
</dbReference>
<evidence type="ECO:0000313" key="8">
    <source>
        <dbReference type="EMBL" id="CEP14811.1"/>
    </source>
</evidence>
<feature type="compositionally biased region" description="Low complexity" evidence="6">
    <location>
        <begin position="74"/>
        <end position="88"/>
    </location>
</feature>
<dbReference type="STRING" id="35722.A0A0B7NBH5"/>
<dbReference type="GO" id="GO:0090575">
    <property type="term" value="C:RNA polymerase II transcription regulator complex"/>
    <property type="evidence" value="ECO:0007669"/>
    <property type="project" value="TreeGrafter"/>
</dbReference>
<feature type="compositionally biased region" description="Basic residues" evidence="6">
    <location>
        <begin position="180"/>
        <end position="189"/>
    </location>
</feature>
<name>A0A0B7NBH5_9FUNG</name>
<dbReference type="Pfam" id="PF00010">
    <property type="entry name" value="HLH"/>
    <property type="match status" value="1"/>
</dbReference>
<dbReference type="InterPro" id="IPR011598">
    <property type="entry name" value="bHLH_dom"/>
</dbReference>
<dbReference type="SUPFAM" id="SSF47459">
    <property type="entry name" value="HLH, helix-loop-helix DNA-binding domain"/>
    <property type="match status" value="1"/>
</dbReference>
<dbReference type="PROSITE" id="PS50888">
    <property type="entry name" value="BHLH"/>
    <property type="match status" value="1"/>
</dbReference>
<dbReference type="SMART" id="SM00353">
    <property type="entry name" value="HLH"/>
    <property type="match status" value="1"/>
</dbReference>
<evidence type="ECO:0000256" key="6">
    <source>
        <dbReference type="SAM" id="MobiDB-lite"/>
    </source>
</evidence>
<keyword evidence="2" id="KW-0238">DNA-binding</keyword>
<feature type="region of interest" description="Disordered" evidence="6">
    <location>
        <begin position="72"/>
        <end position="102"/>
    </location>
</feature>
<evidence type="ECO:0000256" key="4">
    <source>
        <dbReference type="ARBA" id="ARBA00023163"/>
    </source>
</evidence>
<evidence type="ECO:0000256" key="2">
    <source>
        <dbReference type="ARBA" id="ARBA00023125"/>
    </source>
</evidence>
<keyword evidence="9" id="KW-1185">Reference proteome</keyword>
<dbReference type="Gene3D" id="4.10.280.10">
    <property type="entry name" value="Helix-loop-helix DNA-binding domain"/>
    <property type="match status" value="1"/>
</dbReference>